<protein>
    <submittedName>
        <fullName evidence="1">DNA-dependent RNA polymerase</fullName>
    </submittedName>
</protein>
<dbReference type="GeneID" id="65338595"/>
<dbReference type="RefSeq" id="YP_010130256.1">
    <property type="nucleotide sequence ID" value="NC_056336.1"/>
</dbReference>
<name>A0A7T3PCV1_9AGAR</name>
<proteinExistence type="predicted"/>
<reference evidence="1" key="1">
    <citation type="journal article" date="2020" name="IMA Fungus">
        <title>The 256 kb mitochondrial genome of Clavaria fumosa is the largest among phylum Basidiomycota and is rich in introns and intronic ORFs.</title>
        <authorList>
            <person name="Wang X."/>
            <person name="Wang Y."/>
            <person name="Yao W."/>
            <person name="Shen J."/>
            <person name="Chen M."/>
            <person name="Gao M."/>
            <person name="Ren J."/>
            <person name="Li Q."/>
            <person name="Liu N."/>
        </authorList>
    </citation>
    <scope>NUCLEOTIDE SEQUENCE</scope>
</reference>
<organism evidence="1">
    <name type="scientific">Clavaria fumosa</name>
    <dbReference type="NCBI Taxonomy" id="264083"/>
    <lineage>
        <taxon>Eukaryota</taxon>
        <taxon>Fungi</taxon>
        <taxon>Dikarya</taxon>
        <taxon>Basidiomycota</taxon>
        <taxon>Agaricomycotina</taxon>
        <taxon>Agaricomycetes</taxon>
        <taxon>Agaricomycetidae</taxon>
        <taxon>Agaricales</taxon>
        <taxon>Clavariineae</taxon>
        <taxon>Clavariaceae</taxon>
        <taxon>Clavaria</taxon>
    </lineage>
</organism>
<gene>
    <name evidence="1" type="primary">orf274</name>
</gene>
<geneLocation type="mitochondrion" evidence="1"/>
<keyword evidence="1" id="KW-0496">Mitochondrion</keyword>
<evidence type="ECO:0000313" key="1">
    <source>
        <dbReference type="EMBL" id="QPZ51158.1"/>
    </source>
</evidence>
<sequence length="274" mass="32936">MKIITTFAMSRKWDIVIKNKQLNNLMFSSFITHGDYDINFHDLSERLKFLNCNKINIFNIHPICDKSTKRKLYNYNDQLEISRKNPKYIFYDLSMDTFFNKNIHFKEIFKTDSELLNNSIFIFNEIPWPIIVASFYMKDILISSGSTNRRSVLSPVHYRLAQFITCLEGMESMNNIYESFHKFTSLVSQSYFNFTLEQYSLAQTITFFEKLDRYLYLKYEGYNLNESFIKKDKPFIFPEFIDQNTNKWNIPKFILFILMLEKTENEQNNKNNNN</sequence>
<dbReference type="AlphaFoldDB" id="A0A7T3PCV1"/>
<dbReference type="EMBL" id="MT114157">
    <property type="protein sequence ID" value="QPZ51158.1"/>
    <property type="molecule type" value="Genomic_DNA"/>
</dbReference>
<accession>A0A7T3PCV1</accession>